<dbReference type="RefSeq" id="WP_211547852.1">
    <property type="nucleotide sequence ID" value="NZ_JAGTUF010000006.1"/>
</dbReference>
<proteinExistence type="predicted"/>
<dbReference type="InterPro" id="IPR009327">
    <property type="entry name" value="Cupin_DUF985"/>
</dbReference>
<dbReference type="InterPro" id="IPR014710">
    <property type="entry name" value="RmlC-like_jellyroll"/>
</dbReference>
<evidence type="ECO:0000259" key="1">
    <source>
        <dbReference type="Pfam" id="PF06172"/>
    </source>
</evidence>
<dbReference type="PANTHER" id="PTHR33387:SF3">
    <property type="entry name" value="DUF985 DOMAIN-CONTAINING PROTEIN"/>
    <property type="match status" value="1"/>
</dbReference>
<accession>A0ABS5IBF8</accession>
<dbReference type="EMBL" id="JAGTUF010000006">
    <property type="protein sequence ID" value="MBR9971766.1"/>
    <property type="molecule type" value="Genomic_DNA"/>
</dbReference>
<dbReference type="InterPro" id="IPR039935">
    <property type="entry name" value="YML079W-like"/>
</dbReference>
<protein>
    <submittedName>
        <fullName evidence="2">Cupin domain-containing protein</fullName>
    </submittedName>
</protein>
<reference evidence="2 3" key="1">
    <citation type="submission" date="2021-04" db="EMBL/GenBank/DDBJ databases">
        <title>Magnetospirillum sulfuroxidans sp. nov., a facultative chemolithoautotrophic sulfur-oxidizing alphaproteobacterium isolated from freshwater sediment and proposals for Paramagetospirillum gen. nov., and Magnetospirillaceae fam. nov.</title>
        <authorList>
            <person name="Koziaeva V."/>
            <person name="Geelhoed J.S."/>
            <person name="Sorokin D.Y."/>
            <person name="Grouzdev D.S."/>
        </authorList>
    </citation>
    <scope>NUCLEOTIDE SEQUENCE [LARGE SCALE GENOMIC DNA]</scope>
    <source>
        <strain evidence="2 3">J10</strain>
    </source>
</reference>
<comment type="caution">
    <text evidence="2">The sequence shown here is derived from an EMBL/GenBank/DDBJ whole genome shotgun (WGS) entry which is preliminary data.</text>
</comment>
<evidence type="ECO:0000313" key="3">
    <source>
        <dbReference type="Proteomes" id="UP000680714"/>
    </source>
</evidence>
<dbReference type="Pfam" id="PF06172">
    <property type="entry name" value="Cupin_5"/>
    <property type="match status" value="1"/>
</dbReference>
<gene>
    <name evidence="2" type="ORF">KEC16_08560</name>
</gene>
<dbReference type="Gene3D" id="2.60.120.10">
    <property type="entry name" value="Jelly Rolls"/>
    <property type="match status" value="1"/>
</dbReference>
<feature type="domain" description="DUF985" evidence="1">
    <location>
        <begin position="6"/>
        <end position="132"/>
    </location>
</feature>
<sequence>MSQAADVIARLGLRPHPEGGHYGETYRHHDDGGRGACTAIHYLLQAGERSHWHRVDAVEIWLWHGGEALRLSIAEAGQPSRDIILGGDVMVGDSVQAVVPAHAWQAAEPLGAWTLVSCIVAPAFHFDGFEMAPPGWAP</sequence>
<dbReference type="InterPro" id="IPR011051">
    <property type="entry name" value="RmlC_Cupin_sf"/>
</dbReference>
<keyword evidence="3" id="KW-1185">Reference proteome</keyword>
<dbReference type="SUPFAM" id="SSF51182">
    <property type="entry name" value="RmlC-like cupins"/>
    <property type="match status" value="1"/>
</dbReference>
<organism evidence="2 3">
    <name type="scientific">Magnetospirillum sulfuroxidans</name>
    <dbReference type="NCBI Taxonomy" id="611300"/>
    <lineage>
        <taxon>Bacteria</taxon>
        <taxon>Pseudomonadati</taxon>
        <taxon>Pseudomonadota</taxon>
        <taxon>Alphaproteobacteria</taxon>
        <taxon>Rhodospirillales</taxon>
        <taxon>Rhodospirillaceae</taxon>
        <taxon>Magnetospirillum</taxon>
    </lineage>
</organism>
<name>A0ABS5IBF8_9PROT</name>
<dbReference type="CDD" id="cd06121">
    <property type="entry name" value="cupin_YML079wp"/>
    <property type="match status" value="1"/>
</dbReference>
<evidence type="ECO:0000313" key="2">
    <source>
        <dbReference type="EMBL" id="MBR9971766.1"/>
    </source>
</evidence>
<dbReference type="PANTHER" id="PTHR33387">
    <property type="entry name" value="RMLC-LIKE JELLY ROLL FOLD PROTEIN"/>
    <property type="match status" value="1"/>
</dbReference>
<dbReference type="Proteomes" id="UP000680714">
    <property type="component" value="Unassembled WGS sequence"/>
</dbReference>